<keyword evidence="3 8" id="KW-0245">EGF-like domain</keyword>
<keyword evidence="7" id="KW-0325">Glycoprotein</keyword>
<feature type="domain" description="EGF-like" evidence="9">
    <location>
        <begin position="99"/>
        <end position="139"/>
    </location>
</feature>
<dbReference type="EMBL" id="JAHUTJ010019103">
    <property type="protein sequence ID" value="MED6271855.1"/>
    <property type="molecule type" value="Genomic_DNA"/>
</dbReference>
<proteinExistence type="predicted"/>
<evidence type="ECO:0000256" key="7">
    <source>
        <dbReference type="ARBA" id="ARBA00023180"/>
    </source>
</evidence>
<evidence type="ECO:0000256" key="6">
    <source>
        <dbReference type="ARBA" id="ARBA00023157"/>
    </source>
</evidence>
<dbReference type="PROSITE" id="PS01186">
    <property type="entry name" value="EGF_2"/>
    <property type="match status" value="1"/>
</dbReference>
<dbReference type="SMART" id="SM00181">
    <property type="entry name" value="EGF"/>
    <property type="match status" value="3"/>
</dbReference>
<keyword evidence="6" id="KW-1015">Disulfide bond</keyword>
<dbReference type="PANTHER" id="PTHR47333:SF5">
    <property type="entry name" value="FIBRILLIN-3"/>
    <property type="match status" value="1"/>
</dbReference>
<evidence type="ECO:0000256" key="2">
    <source>
        <dbReference type="ARBA" id="ARBA00022525"/>
    </source>
</evidence>
<dbReference type="InterPro" id="IPR001881">
    <property type="entry name" value="EGF-like_Ca-bd_dom"/>
</dbReference>
<dbReference type="PANTHER" id="PTHR47333">
    <property type="entry name" value="VON WILLEBRAND FACTOR C AND EGF DOMAIN-CONTAINING PROTEIN"/>
    <property type="match status" value="1"/>
</dbReference>
<dbReference type="CDD" id="cd00054">
    <property type="entry name" value="EGF_CA"/>
    <property type="match status" value="3"/>
</dbReference>
<dbReference type="InterPro" id="IPR000152">
    <property type="entry name" value="EGF-type_Asp/Asn_hydroxyl_site"/>
</dbReference>
<accession>A0ABU7DCE6</accession>
<feature type="domain" description="EGF-like" evidence="9">
    <location>
        <begin position="17"/>
        <end position="54"/>
    </location>
</feature>
<dbReference type="Pfam" id="PF07645">
    <property type="entry name" value="EGF_CA"/>
    <property type="match status" value="1"/>
</dbReference>
<evidence type="ECO:0000256" key="3">
    <source>
        <dbReference type="ARBA" id="ARBA00022536"/>
    </source>
</evidence>
<dbReference type="SMART" id="SM00179">
    <property type="entry name" value="EGF_CA"/>
    <property type="match status" value="3"/>
</dbReference>
<comment type="caution">
    <text evidence="10">The sequence shown here is derived from an EMBL/GenBank/DDBJ whole genome shotgun (WGS) entry which is preliminary data.</text>
</comment>
<feature type="non-terminal residue" evidence="10">
    <location>
        <position position="1"/>
    </location>
</feature>
<dbReference type="Proteomes" id="UP001352852">
    <property type="component" value="Unassembled WGS sequence"/>
</dbReference>
<evidence type="ECO:0000256" key="4">
    <source>
        <dbReference type="ARBA" id="ARBA00022729"/>
    </source>
</evidence>
<dbReference type="Pfam" id="PF12662">
    <property type="entry name" value="cEGF"/>
    <property type="match status" value="1"/>
</dbReference>
<organism evidence="10 11">
    <name type="scientific">Characodon lateralis</name>
    <dbReference type="NCBI Taxonomy" id="208331"/>
    <lineage>
        <taxon>Eukaryota</taxon>
        <taxon>Metazoa</taxon>
        <taxon>Chordata</taxon>
        <taxon>Craniata</taxon>
        <taxon>Vertebrata</taxon>
        <taxon>Euteleostomi</taxon>
        <taxon>Actinopterygii</taxon>
        <taxon>Neopterygii</taxon>
        <taxon>Teleostei</taxon>
        <taxon>Neoteleostei</taxon>
        <taxon>Acanthomorphata</taxon>
        <taxon>Ovalentaria</taxon>
        <taxon>Atherinomorphae</taxon>
        <taxon>Cyprinodontiformes</taxon>
        <taxon>Goodeidae</taxon>
        <taxon>Characodon</taxon>
    </lineage>
</organism>
<dbReference type="PROSITE" id="PS00010">
    <property type="entry name" value="ASX_HYDROXYL"/>
    <property type="match status" value="2"/>
</dbReference>
<evidence type="ECO:0000256" key="5">
    <source>
        <dbReference type="ARBA" id="ARBA00022737"/>
    </source>
</evidence>
<keyword evidence="5" id="KW-0677">Repeat</keyword>
<dbReference type="InterPro" id="IPR018097">
    <property type="entry name" value="EGF_Ca-bd_CS"/>
</dbReference>
<dbReference type="InterPro" id="IPR000742">
    <property type="entry name" value="EGF"/>
</dbReference>
<comment type="caution">
    <text evidence="8">Lacks conserved residue(s) required for the propagation of feature annotation.</text>
</comment>
<dbReference type="PROSITE" id="PS01187">
    <property type="entry name" value="EGF_CA"/>
    <property type="match status" value="1"/>
</dbReference>
<keyword evidence="11" id="KW-1185">Reference proteome</keyword>
<name>A0ABU7DCE6_9TELE</name>
<keyword evidence="2" id="KW-0964">Secreted</keyword>
<evidence type="ECO:0000313" key="11">
    <source>
        <dbReference type="Proteomes" id="UP001352852"/>
    </source>
</evidence>
<evidence type="ECO:0000313" key="10">
    <source>
        <dbReference type="EMBL" id="MED6271855.1"/>
    </source>
</evidence>
<keyword evidence="4" id="KW-0732">Signal</keyword>
<dbReference type="SUPFAM" id="SSF57184">
    <property type="entry name" value="Growth factor receptor domain"/>
    <property type="match status" value="1"/>
</dbReference>
<evidence type="ECO:0000256" key="1">
    <source>
        <dbReference type="ARBA" id="ARBA00004613"/>
    </source>
</evidence>
<dbReference type="PROSITE" id="PS50026">
    <property type="entry name" value="EGF_3"/>
    <property type="match status" value="2"/>
</dbReference>
<dbReference type="Gene3D" id="2.10.25.10">
    <property type="entry name" value="Laminin"/>
    <property type="match status" value="3"/>
</dbReference>
<dbReference type="InterPro" id="IPR052080">
    <property type="entry name" value="vWF_C/EGF_Fibrillin"/>
</dbReference>
<sequence length="147" mass="15758">ILPSNAGQDIAPTQLAEVDECQINSYICGRGICYNTVESYTCHCDEGYHLNDHQTTCVDIDECENGTVCPSGICFNEPGGHSCGSCPDGFVGQGGHCMDIDECHDERMCIRGLCLNTEGSFLCQCGPGFRLSSTGDQCDGLLFITPT</sequence>
<dbReference type="InterPro" id="IPR009030">
    <property type="entry name" value="Growth_fac_rcpt_cys_sf"/>
</dbReference>
<dbReference type="InterPro" id="IPR049883">
    <property type="entry name" value="NOTCH1_EGF-like"/>
</dbReference>
<evidence type="ECO:0000256" key="8">
    <source>
        <dbReference type="PROSITE-ProRule" id="PRU00076"/>
    </source>
</evidence>
<reference evidence="10 11" key="1">
    <citation type="submission" date="2021-06" db="EMBL/GenBank/DDBJ databases">
        <authorList>
            <person name="Palmer J.M."/>
        </authorList>
    </citation>
    <scope>NUCLEOTIDE SEQUENCE [LARGE SCALE GENOMIC DNA]</scope>
    <source>
        <strain evidence="10 11">CL_MEX2019</strain>
        <tissue evidence="10">Muscle</tissue>
    </source>
</reference>
<gene>
    <name evidence="10" type="ORF">CHARACLAT_024489</name>
</gene>
<evidence type="ECO:0000259" key="9">
    <source>
        <dbReference type="PROSITE" id="PS50026"/>
    </source>
</evidence>
<protein>
    <recommendedName>
        <fullName evidence="9">EGF-like domain-containing protein</fullName>
    </recommendedName>
</protein>
<comment type="subcellular location">
    <subcellularLocation>
        <location evidence="1">Secreted</location>
    </subcellularLocation>
</comment>
<dbReference type="InterPro" id="IPR026823">
    <property type="entry name" value="cEGF"/>
</dbReference>